<keyword evidence="2" id="KW-0732">Signal</keyword>
<sequence>MAGVYKQKNKGKICRCSKPPSSPQTTFKMQLLWSLTIVAATLASVARGQNYIPPTQNTGPAGGRPIAIPASTTGPAGGPFNTGPTRPAVRPITGPAINQFPTGQNPSVNQQQSQGGRFVPNARPVLGDVETVTVTVHSTVTVPQVDTVTHQVQLTQTRDVRVSETLNTAQTFTQEVTQWRPQALSPRVSTAVVRAVVQSGCAHCPVSHSVCCFCNSYINQFCNYDPG</sequence>
<organism evidence="3 4">
    <name type="scientific">Meganyctiphanes norvegica</name>
    <name type="common">Northern krill</name>
    <name type="synonym">Thysanopoda norvegica</name>
    <dbReference type="NCBI Taxonomy" id="48144"/>
    <lineage>
        <taxon>Eukaryota</taxon>
        <taxon>Metazoa</taxon>
        <taxon>Ecdysozoa</taxon>
        <taxon>Arthropoda</taxon>
        <taxon>Crustacea</taxon>
        <taxon>Multicrustacea</taxon>
        <taxon>Malacostraca</taxon>
        <taxon>Eumalacostraca</taxon>
        <taxon>Eucarida</taxon>
        <taxon>Euphausiacea</taxon>
        <taxon>Euphausiidae</taxon>
        <taxon>Meganyctiphanes</taxon>
    </lineage>
</organism>
<dbReference type="AlphaFoldDB" id="A0AAV2Q0B2"/>
<feature type="region of interest" description="Disordered" evidence="1">
    <location>
        <begin position="1"/>
        <end position="21"/>
    </location>
</feature>
<proteinExistence type="predicted"/>
<feature type="compositionally biased region" description="Polar residues" evidence="1">
    <location>
        <begin position="99"/>
        <end position="115"/>
    </location>
</feature>
<feature type="region of interest" description="Disordered" evidence="1">
    <location>
        <begin position="53"/>
        <end position="122"/>
    </location>
</feature>
<evidence type="ECO:0000313" key="4">
    <source>
        <dbReference type="Proteomes" id="UP001497623"/>
    </source>
</evidence>
<keyword evidence="4" id="KW-1185">Reference proteome</keyword>
<evidence type="ECO:0000256" key="1">
    <source>
        <dbReference type="SAM" id="MobiDB-lite"/>
    </source>
</evidence>
<gene>
    <name evidence="3" type="ORF">MNOR_LOCUS5428</name>
</gene>
<reference evidence="3 4" key="1">
    <citation type="submission" date="2024-05" db="EMBL/GenBank/DDBJ databases">
        <authorList>
            <person name="Wallberg A."/>
        </authorList>
    </citation>
    <scope>NUCLEOTIDE SEQUENCE [LARGE SCALE GENOMIC DNA]</scope>
</reference>
<comment type="caution">
    <text evidence="3">The sequence shown here is derived from an EMBL/GenBank/DDBJ whole genome shotgun (WGS) entry which is preliminary data.</text>
</comment>
<feature type="signal peptide" evidence="2">
    <location>
        <begin position="1"/>
        <end position="43"/>
    </location>
</feature>
<accession>A0AAV2Q0B2</accession>
<evidence type="ECO:0000256" key="2">
    <source>
        <dbReference type="SAM" id="SignalP"/>
    </source>
</evidence>
<name>A0AAV2Q0B2_MEGNR</name>
<dbReference type="Proteomes" id="UP001497623">
    <property type="component" value="Unassembled WGS sequence"/>
</dbReference>
<dbReference type="EMBL" id="CAXKWB010002092">
    <property type="protein sequence ID" value="CAL4066181.1"/>
    <property type="molecule type" value="Genomic_DNA"/>
</dbReference>
<feature type="chain" id="PRO_5043909633" evidence="2">
    <location>
        <begin position="44"/>
        <end position="227"/>
    </location>
</feature>
<protein>
    <submittedName>
        <fullName evidence="3">Uncharacterized protein</fullName>
    </submittedName>
</protein>
<evidence type="ECO:0000313" key="3">
    <source>
        <dbReference type="EMBL" id="CAL4066181.1"/>
    </source>
</evidence>